<reference evidence="3" key="1">
    <citation type="submission" date="2016-07" db="EMBL/GenBank/DDBJ databases">
        <authorList>
            <person name="Florea S."/>
            <person name="Webb J.S."/>
            <person name="Jaromczyk J."/>
            <person name="Schardl C.L."/>
        </authorList>
    </citation>
    <scope>NUCLEOTIDE SEQUENCE [LARGE SCALE GENOMIC DNA]</scope>
    <source>
        <strain evidence="3">1YdBTEX2</strain>
    </source>
</reference>
<evidence type="ECO:0000259" key="1">
    <source>
        <dbReference type="PROSITE" id="PS51186"/>
    </source>
</evidence>
<dbReference type="InterPro" id="IPR000182">
    <property type="entry name" value="GNAT_dom"/>
</dbReference>
<evidence type="ECO:0000313" key="3">
    <source>
        <dbReference type="Proteomes" id="UP000245431"/>
    </source>
</evidence>
<feature type="domain" description="N-acetyltransferase" evidence="1">
    <location>
        <begin position="33"/>
        <end position="189"/>
    </location>
</feature>
<organism evidence="2 3">
    <name type="scientific">Pseudomonas veronii 1YdBTEX2</name>
    <dbReference type="NCBI Taxonomy" id="1295141"/>
    <lineage>
        <taxon>Bacteria</taxon>
        <taxon>Pseudomonadati</taxon>
        <taxon>Pseudomonadota</taxon>
        <taxon>Gammaproteobacteria</taxon>
        <taxon>Pseudomonadales</taxon>
        <taxon>Pseudomonadaceae</taxon>
        <taxon>Pseudomonas</taxon>
    </lineage>
</organism>
<dbReference type="Proteomes" id="UP000245431">
    <property type="component" value="Chromosome PVE_r1"/>
</dbReference>
<gene>
    <name evidence="2" type="ORF">PVE_R1G3144</name>
</gene>
<protein>
    <recommendedName>
        <fullName evidence="1">N-acetyltransferase domain-containing protein</fullName>
    </recommendedName>
</protein>
<dbReference type="EMBL" id="LT599583">
    <property type="protein sequence ID" value="SBW81026.1"/>
    <property type="molecule type" value="Genomic_DNA"/>
</dbReference>
<name>A0A1D3JY47_PSEVE</name>
<proteinExistence type="predicted"/>
<accession>A0A1D3JY47</accession>
<dbReference type="PROSITE" id="PS51186">
    <property type="entry name" value="GNAT"/>
    <property type="match status" value="1"/>
</dbReference>
<dbReference type="AlphaFoldDB" id="A0A1D3JY47"/>
<dbReference type="InterPro" id="IPR016181">
    <property type="entry name" value="Acyl_CoA_acyltransferase"/>
</dbReference>
<dbReference type="Pfam" id="PF00583">
    <property type="entry name" value="Acetyltransf_1"/>
    <property type="match status" value="1"/>
</dbReference>
<dbReference type="Gene3D" id="3.40.630.30">
    <property type="match status" value="1"/>
</dbReference>
<evidence type="ECO:0000313" key="2">
    <source>
        <dbReference type="EMBL" id="SBW81026.1"/>
    </source>
</evidence>
<dbReference type="RefSeq" id="WP_017845771.1">
    <property type="nucleotide sequence ID" value="NZ_AOUH01000011.1"/>
</dbReference>
<dbReference type="GO" id="GO:0016747">
    <property type="term" value="F:acyltransferase activity, transferring groups other than amino-acyl groups"/>
    <property type="evidence" value="ECO:0007669"/>
    <property type="project" value="InterPro"/>
</dbReference>
<sequence>MLANQHTAALIAEMDKASPAEHWLEKLHDGTHVLIRPLSTHDHLGLLHFFQRLSPLSLRFRFLGAVTHVDASAIDTLLSEPAQISRGYLALIHHDGELQVIGVSRYRRATDQDEQCDCAVAVADPWLRKGLGRLLLGHLIDAARREGFHKMCSTDLSTDYPIHGLYKQSGFTSAYLGRDFDRIVHELEL</sequence>
<dbReference type="SUPFAM" id="SSF55729">
    <property type="entry name" value="Acyl-CoA N-acyltransferases (Nat)"/>
    <property type="match status" value="1"/>
</dbReference>